<keyword evidence="5" id="KW-1185">Reference proteome</keyword>
<dbReference type="AlphaFoldDB" id="U3A024"/>
<dbReference type="PANTHER" id="PTHR10545">
    <property type="entry name" value="DIAMINE N-ACETYLTRANSFERASE"/>
    <property type="match status" value="1"/>
</dbReference>
<dbReference type="Proteomes" id="UP000016570">
    <property type="component" value="Unassembled WGS sequence"/>
</dbReference>
<dbReference type="InterPro" id="IPR000182">
    <property type="entry name" value="GNAT_dom"/>
</dbReference>
<proteinExistence type="predicted"/>
<dbReference type="CDD" id="cd04301">
    <property type="entry name" value="NAT_SF"/>
    <property type="match status" value="1"/>
</dbReference>
<evidence type="ECO:0000256" key="1">
    <source>
        <dbReference type="ARBA" id="ARBA00022679"/>
    </source>
</evidence>
<name>U3A024_VIBPR</name>
<dbReference type="InterPro" id="IPR016181">
    <property type="entry name" value="Acyl_CoA_acyltransferase"/>
</dbReference>
<evidence type="ECO:0000313" key="5">
    <source>
        <dbReference type="Proteomes" id="UP000016570"/>
    </source>
</evidence>
<comment type="caution">
    <text evidence="4">The sequence shown here is derived from an EMBL/GenBank/DDBJ whole genome shotgun (WGS) entry which is preliminary data.</text>
</comment>
<dbReference type="Gene3D" id="3.40.630.30">
    <property type="match status" value="1"/>
</dbReference>
<dbReference type="SUPFAM" id="SSF55729">
    <property type="entry name" value="Acyl-CoA N-acyltransferases (Nat)"/>
    <property type="match status" value="1"/>
</dbReference>
<accession>U3A024</accession>
<protein>
    <submittedName>
        <fullName evidence="4">Putative acetyltransferase</fullName>
    </submittedName>
</protein>
<evidence type="ECO:0000313" key="4">
    <source>
        <dbReference type="EMBL" id="GAD67035.1"/>
    </source>
</evidence>
<dbReference type="EMBL" id="BATJ01000006">
    <property type="protein sequence ID" value="GAD67035.1"/>
    <property type="molecule type" value="Genomic_DNA"/>
</dbReference>
<feature type="domain" description="N-acetyltransferase" evidence="3">
    <location>
        <begin position="1"/>
        <end position="161"/>
    </location>
</feature>
<evidence type="ECO:0000259" key="3">
    <source>
        <dbReference type="PROSITE" id="PS51186"/>
    </source>
</evidence>
<sequence>MIIREMNKDDVDALIDIFVELERYYFGEEAASAEELHDYLLTKVFSPESGVRVVAAINDQCVTGIATYTLMYPAPKLSGQMYMKDLFVSSAARGQRVGRKIMHYLAALAIAKGCRRLDWTAETTNPSAGDFYRAIGAQHVTEKQYYRFSDEALSQLAVLNE</sequence>
<keyword evidence="1 4" id="KW-0808">Transferase</keyword>
<reference evidence="4 5" key="1">
    <citation type="submission" date="2013-09" db="EMBL/GenBank/DDBJ databases">
        <title>Whole genome shotgun sequence of Vibrio proteolyticus NBRC 13287.</title>
        <authorList>
            <person name="Isaki S."/>
            <person name="Hosoyama A."/>
            <person name="Numata M."/>
            <person name="Hashimoto M."/>
            <person name="Hosoyama Y."/>
            <person name="Tsuchikane K."/>
            <person name="Noguchi M."/>
            <person name="Hirakata S."/>
            <person name="Ichikawa N."/>
            <person name="Ohji S."/>
            <person name="Yamazoe A."/>
            <person name="Fujita N."/>
        </authorList>
    </citation>
    <scope>NUCLEOTIDE SEQUENCE [LARGE SCALE GENOMIC DNA]</scope>
    <source>
        <strain evidence="4 5">NBRC 13287</strain>
    </source>
</reference>
<dbReference type="Pfam" id="PF00583">
    <property type="entry name" value="Acetyltransf_1"/>
    <property type="match status" value="1"/>
</dbReference>
<dbReference type="eggNOG" id="COG0456">
    <property type="taxonomic scope" value="Bacteria"/>
</dbReference>
<evidence type="ECO:0000256" key="2">
    <source>
        <dbReference type="ARBA" id="ARBA00023315"/>
    </source>
</evidence>
<keyword evidence="2" id="KW-0012">Acyltransferase</keyword>
<organism evidence="4 5">
    <name type="scientific">Vibrio proteolyticus NBRC 13287</name>
    <dbReference type="NCBI Taxonomy" id="1219065"/>
    <lineage>
        <taxon>Bacteria</taxon>
        <taxon>Pseudomonadati</taxon>
        <taxon>Pseudomonadota</taxon>
        <taxon>Gammaproteobacteria</taxon>
        <taxon>Vibrionales</taxon>
        <taxon>Vibrionaceae</taxon>
        <taxon>Vibrio</taxon>
    </lineage>
</organism>
<dbReference type="GO" id="GO:0008080">
    <property type="term" value="F:N-acetyltransferase activity"/>
    <property type="evidence" value="ECO:0007669"/>
    <property type="project" value="TreeGrafter"/>
</dbReference>
<dbReference type="PROSITE" id="PS51186">
    <property type="entry name" value="GNAT"/>
    <property type="match status" value="1"/>
</dbReference>
<dbReference type="RefSeq" id="WP_021705010.1">
    <property type="nucleotide sequence ID" value="NZ_BATJ01000006.1"/>
</dbReference>
<dbReference type="InterPro" id="IPR051016">
    <property type="entry name" value="Diverse_Substrate_AcTransf"/>
</dbReference>
<gene>
    <name evidence="4" type="ORF">VPR01S_06_00520</name>
</gene>
<dbReference type="PANTHER" id="PTHR10545:SF29">
    <property type="entry name" value="GH14572P-RELATED"/>
    <property type="match status" value="1"/>
</dbReference>
<dbReference type="STRING" id="1219065.VPR01S_06_00520"/>